<dbReference type="GO" id="GO:0000156">
    <property type="term" value="F:phosphorelay response regulator activity"/>
    <property type="evidence" value="ECO:0007669"/>
    <property type="project" value="InterPro"/>
</dbReference>
<dbReference type="SMART" id="SM00448">
    <property type="entry name" value="REC"/>
    <property type="match status" value="1"/>
</dbReference>
<dbReference type="Gene3D" id="3.40.50.2300">
    <property type="match status" value="1"/>
</dbReference>
<dbReference type="eggNOG" id="COG3279">
    <property type="taxonomic scope" value="Bacteria"/>
</dbReference>
<comment type="caution">
    <text evidence="4">The sequence shown here is derived from an EMBL/GenBank/DDBJ whole genome shotgun (WGS) entry which is preliminary data.</text>
</comment>
<proteinExistence type="predicted"/>
<dbReference type="Pfam" id="PF04397">
    <property type="entry name" value="LytTR"/>
    <property type="match status" value="1"/>
</dbReference>
<gene>
    <name evidence="4" type="ORF">BN8_01162</name>
</gene>
<feature type="domain" description="Response regulatory" evidence="2">
    <location>
        <begin position="2"/>
        <end position="115"/>
    </location>
</feature>
<dbReference type="RefSeq" id="WP_009280772.1">
    <property type="nucleotide sequence ID" value="NZ_CAIT01000005.1"/>
</dbReference>
<dbReference type="EMBL" id="CAIT01000005">
    <property type="protein sequence ID" value="CCH52188.1"/>
    <property type="molecule type" value="Genomic_DNA"/>
</dbReference>
<keyword evidence="5" id="KW-1185">Reference proteome</keyword>
<dbReference type="FunFam" id="3.40.50.2300:FF:000361">
    <property type="entry name" value="Two-component system response regulator"/>
    <property type="match status" value="1"/>
</dbReference>
<evidence type="ECO:0000259" key="2">
    <source>
        <dbReference type="PROSITE" id="PS50110"/>
    </source>
</evidence>
<feature type="domain" description="HTH LytTR-type" evidence="3">
    <location>
        <begin position="167"/>
        <end position="274"/>
    </location>
</feature>
<dbReference type="InterPro" id="IPR046947">
    <property type="entry name" value="LytR-like"/>
</dbReference>
<dbReference type="PANTHER" id="PTHR37299:SF1">
    <property type="entry name" value="STAGE 0 SPORULATION PROTEIN A HOMOLOG"/>
    <property type="match status" value="1"/>
</dbReference>
<dbReference type="SMART" id="SM00850">
    <property type="entry name" value="LytTR"/>
    <property type="match status" value="1"/>
</dbReference>
<dbReference type="InterPro" id="IPR007492">
    <property type="entry name" value="LytTR_DNA-bd_dom"/>
</dbReference>
<dbReference type="GO" id="GO:0003677">
    <property type="term" value="F:DNA binding"/>
    <property type="evidence" value="ECO:0007669"/>
    <property type="project" value="InterPro"/>
</dbReference>
<evidence type="ECO:0000313" key="5">
    <source>
        <dbReference type="Proteomes" id="UP000009309"/>
    </source>
</evidence>
<dbReference type="PANTHER" id="PTHR37299">
    <property type="entry name" value="TRANSCRIPTIONAL REGULATOR-RELATED"/>
    <property type="match status" value="1"/>
</dbReference>
<name>I2GE63_9BACT</name>
<dbReference type="PROSITE" id="PS50110">
    <property type="entry name" value="RESPONSE_REGULATORY"/>
    <property type="match status" value="1"/>
</dbReference>
<evidence type="ECO:0000313" key="4">
    <source>
        <dbReference type="EMBL" id="CCH52188.1"/>
    </source>
</evidence>
<evidence type="ECO:0000259" key="3">
    <source>
        <dbReference type="PROSITE" id="PS50930"/>
    </source>
</evidence>
<dbReference type="Gene3D" id="2.40.50.1020">
    <property type="entry name" value="LytTr DNA-binding domain"/>
    <property type="match status" value="1"/>
</dbReference>
<evidence type="ECO:0000256" key="1">
    <source>
        <dbReference type="PROSITE-ProRule" id="PRU00169"/>
    </source>
</evidence>
<reference evidence="4 5" key="1">
    <citation type="journal article" date="2012" name="J. Bacteriol.">
        <title>Genome Sequence of the Filamentous Bacterium Fibrisoma limi BUZ 3T.</title>
        <authorList>
            <person name="Filippini M."/>
            <person name="Qi W."/>
            <person name="Jaenicke S."/>
            <person name="Goesmann A."/>
            <person name="Smits T.H."/>
            <person name="Bagheri H.C."/>
        </authorList>
    </citation>
    <scope>NUCLEOTIDE SEQUENCE [LARGE SCALE GENOMIC DNA]</scope>
    <source>
        <strain evidence="5">BUZ 3T</strain>
    </source>
</reference>
<accession>I2GE63</accession>
<keyword evidence="1" id="KW-0597">Phosphoprotein</keyword>
<feature type="modified residue" description="4-aspartylphosphate" evidence="1">
    <location>
        <position position="55"/>
    </location>
</feature>
<dbReference type="AlphaFoldDB" id="I2GE63"/>
<protein>
    <submittedName>
        <fullName evidence="4">Putative response regulatory protein VV2_1193</fullName>
    </submittedName>
</protein>
<dbReference type="Pfam" id="PF00072">
    <property type="entry name" value="Response_reg"/>
    <property type="match status" value="1"/>
</dbReference>
<organism evidence="4 5">
    <name type="scientific">Fibrisoma limi BUZ 3</name>
    <dbReference type="NCBI Taxonomy" id="1185876"/>
    <lineage>
        <taxon>Bacteria</taxon>
        <taxon>Pseudomonadati</taxon>
        <taxon>Bacteroidota</taxon>
        <taxon>Cytophagia</taxon>
        <taxon>Cytophagales</taxon>
        <taxon>Spirosomataceae</taxon>
        <taxon>Fibrisoma</taxon>
    </lineage>
</organism>
<dbReference type="InterPro" id="IPR011006">
    <property type="entry name" value="CheY-like_superfamily"/>
</dbReference>
<sequence length="274" mass="31562">MTILIIEDEELTARKLQRLLTDVEPTPTVVGMTVSVEESVAWLQTHPQPDLIFMDIELADGQSFDIFNQIAVKSPVIFTTAYDEYAIKAFKVNSIDYLLKPVKEDDLRQALVKLQTLRQVLAGHERGMETGGLENSLSSLLDYLRNAAPATALKNTVQSPATFRDRFMIKQGQRLFSIGLDEVAYFFTRNKMSFLKTRDNQEWLLDYTIDELSHMVDPRRFFRLNRQVIVELRAVDKVHLYFNGKLKINLQPVFDEEVIVSREKAGDFKLWLGE</sequence>
<dbReference type="SUPFAM" id="SSF52172">
    <property type="entry name" value="CheY-like"/>
    <property type="match status" value="1"/>
</dbReference>
<dbReference type="PROSITE" id="PS50930">
    <property type="entry name" value="HTH_LYTTR"/>
    <property type="match status" value="1"/>
</dbReference>
<dbReference type="Proteomes" id="UP000009309">
    <property type="component" value="Unassembled WGS sequence"/>
</dbReference>
<dbReference type="InterPro" id="IPR001789">
    <property type="entry name" value="Sig_transdc_resp-reg_receiver"/>
</dbReference>
<dbReference type="STRING" id="1185876.BN8_01162"/>
<dbReference type="OrthoDB" id="646623at2"/>